<dbReference type="Pfam" id="PF00561">
    <property type="entry name" value="Abhydrolase_1"/>
    <property type="match status" value="1"/>
</dbReference>
<dbReference type="SUPFAM" id="SSF53474">
    <property type="entry name" value="alpha/beta-Hydrolases"/>
    <property type="match status" value="1"/>
</dbReference>
<dbReference type="Proteomes" id="UP000319103">
    <property type="component" value="Unassembled WGS sequence"/>
</dbReference>
<dbReference type="GO" id="GO:0016787">
    <property type="term" value="F:hydrolase activity"/>
    <property type="evidence" value="ECO:0007669"/>
    <property type="project" value="UniProtKB-KW"/>
</dbReference>
<dbReference type="InterPro" id="IPR029058">
    <property type="entry name" value="AB_hydrolase_fold"/>
</dbReference>
<dbReference type="AlphaFoldDB" id="A0A540VWQ7"/>
<keyword evidence="1 4" id="KW-0378">Hydrolase</keyword>
<reference evidence="4 5" key="1">
    <citation type="submission" date="2019-06" db="EMBL/GenBank/DDBJ databases">
        <title>Description of Kitasatospora acidophila sp. nov. isolated from pine grove soil, and reclassification of Streptomyces novaecaesareae to Kitasatospora novaeceasareae comb. nov.</title>
        <authorList>
            <person name="Kim M.J."/>
        </authorList>
    </citation>
    <scope>NUCLEOTIDE SEQUENCE [LARGE SCALE GENOMIC DNA]</scope>
    <source>
        <strain evidence="4 5">MMS16-CNU292</strain>
    </source>
</reference>
<evidence type="ECO:0000313" key="5">
    <source>
        <dbReference type="Proteomes" id="UP000319103"/>
    </source>
</evidence>
<sequence length="303" mass="34238">MRTTRHATPDRPLPHVPGVTHRFVSARGVAFHLAEAGPVDGEPVLLLHGFTQHWYAWHRVLPELADDYRLICLDLRGCGWSEAPRRGYRSAELVQDVLAVLDELGLARVQLIGHECGGWLGFLLCLAAPERFGGYLALGTSHPWRRAEGQLPLDAWRFWYTAFWEYPGIGRRVLRHWPGFTRFLLRHWTADPSCWEPAVLEEFVQALRAPERARVAEQLLWQFVLHDIPALAAGRHRGQRLAVPTLLLCGDRDPVTRPAREVPGVTVRVVPGGHLLPEENPAAVAEAPREHFRAARMPEVERG</sequence>
<proteinExistence type="predicted"/>
<name>A0A540VWQ7_9ACTN</name>
<dbReference type="OrthoDB" id="3507586at2"/>
<dbReference type="InterPro" id="IPR000639">
    <property type="entry name" value="Epox_hydrolase-like"/>
</dbReference>
<dbReference type="PANTHER" id="PTHR43329">
    <property type="entry name" value="EPOXIDE HYDROLASE"/>
    <property type="match status" value="1"/>
</dbReference>
<dbReference type="PRINTS" id="PR00412">
    <property type="entry name" value="EPOXHYDRLASE"/>
</dbReference>
<dbReference type="Gene3D" id="3.40.50.1820">
    <property type="entry name" value="alpha/beta hydrolase"/>
    <property type="match status" value="1"/>
</dbReference>
<keyword evidence="5" id="KW-1185">Reference proteome</keyword>
<dbReference type="EMBL" id="VIGB01000003">
    <property type="protein sequence ID" value="TQF01202.1"/>
    <property type="molecule type" value="Genomic_DNA"/>
</dbReference>
<evidence type="ECO:0000256" key="1">
    <source>
        <dbReference type="ARBA" id="ARBA00022801"/>
    </source>
</evidence>
<accession>A0A540VWQ7</accession>
<dbReference type="RefSeq" id="WP_141631937.1">
    <property type="nucleotide sequence ID" value="NZ_VIGB01000003.1"/>
</dbReference>
<organism evidence="4 5">
    <name type="scientific">Kitasatospora acidiphila</name>
    <dbReference type="NCBI Taxonomy" id="2567942"/>
    <lineage>
        <taxon>Bacteria</taxon>
        <taxon>Bacillati</taxon>
        <taxon>Actinomycetota</taxon>
        <taxon>Actinomycetes</taxon>
        <taxon>Kitasatosporales</taxon>
        <taxon>Streptomycetaceae</taxon>
        <taxon>Kitasatospora</taxon>
    </lineage>
</organism>
<dbReference type="InterPro" id="IPR000073">
    <property type="entry name" value="AB_hydrolase_1"/>
</dbReference>
<gene>
    <name evidence="4" type="ORF">E6W39_01805</name>
</gene>
<evidence type="ECO:0000256" key="2">
    <source>
        <dbReference type="SAM" id="MobiDB-lite"/>
    </source>
</evidence>
<feature type="compositionally biased region" description="Basic and acidic residues" evidence="2">
    <location>
        <begin position="287"/>
        <end position="303"/>
    </location>
</feature>
<feature type="domain" description="AB hydrolase-1" evidence="3">
    <location>
        <begin position="43"/>
        <end position="280"/>
    </location>
</feature>
<evidence type="ECO:0000313" key="4">
    <source>
        <dbReference type="EMBL" id="TQF01202.1"/>
    </source>
</evidence>
<comment type="caution">
    <text evidence="4">The sequence shown here is derived from an EMBL/GenBank/DDBJ whole genome shotgun (WGS) entry which is preliminary data.</text>
</comment>
<feature type="region of interest" description="Disordered" evidence="2">
    <location>
        <begin position="280"/>
        <end position="303"/>
    </location>
</feature>
<protein>
    <submittedName>
        <fullName evidence="4">Alpha/beta hydrolase</fullName>
    </submittedName>
</protein>
<evidence type="ECO:0000259" key="3">
    <source>
        <dbReference type="Pfam" id="PF00561"/>
    </source>
</evidence>